<evidence type="ECO:0000313" key="3">
    <source>
        <dbReference type="Proteomes" id="UP000266701"/>
    </source>
</evidence>
<dbReference type="Proteomes" id="UP000266701">
    <property type="component" value="Unassembled WGS sequence"/>
</dbReference>
<name>A0A395TCR7_VIBCL</name>
<protein>
    <submittedName>
        <fullName evidence="2">Uncharacterized protein</fullName>
    </submittedName>
</protein>
<accession>A0A395TCR7</accession>
<keyword evidence="1" id="KW-1133">Transmembrane helix</keyword>
<evidence type="ECO:0000313" key="2">
    <source>
        <dbReference type="EMBL" id="RGP82430.1"/>
    </source>
</evidence>
<proteinExistence type="predicted"/>
<feature type="transmembrane region" description="Helical" evidence="1">
    <location>
        <begin position="60"/>
        <end position="80"/>
    </location>
</feature>
<comment type="caution">
    <text evidence="2">The sequence shown here is derived from an EMBL/GenBank/DDBJ whole genome shotgun (WGS) entry which is preliminary data.</text>
</comment>
<feature type="transmembrane region" description="Helical" evidence="1">
    <location>
        <begin position="21"/>
        <end position="48"/>
    </location>
</feature>
<dbReference type="AntiFam" id="ANF00278">
    <property type="entry name" value="Spurious ORF motif from attC repeats"/>
</dbReference>
<dbReference type="NCBIfam" id="NF041952">
    <property type="entry name" value="super_attC_Vc_1"/>
    <property type="match status" value="1"/>
</dbReference>
<reference evidence="2 3" key="1">
    <citation type="journal article" date="2017" name="Emerg. Infect. Dis.">
        <title>Carbapenemase VCC-1-Producing Vibrio cholerae in Coastal Waters of Germany.</title>
        <authorList>
            <person name="Hammerl J.A."/>
            <person name="Jackel C."/>
            <person name="Bortolaia V."/>
            <person name="Schwartz K."/>
            <person name="Bier N."/>
            <person name="Hendriksen R.S."/>
            <person name="Guerra B."/>
            <person name="Strauch E."/>
        </authorList>
    </citation>
    <scope>NUCLEOTIDE SEQUENCE [LARGE SCALE GENOMIC DNA]</scope>
    <source>
        <strain evidence="2 3">VN-2825</strain>
    </source>
</reference>
<organism evidence="2 3">
    <name type="scientific">Vibrio cholerae</name>
    <dbReference type="NCBI Taxonomy" id="666"/>
    <lineage>
        <taxon>Bacteria</taxon>
        <taxon>Pseudomonadati</taxon>
        <taxon>Pseudomonadota</taxon>
        <taxon>Gammaproteobacteria</taxon>
        <taxon>Vibrionales</taxon>
        <taxon>Vibrionaceae</taxon>
        <taxon>Vibrio</taxon>
    </lineage>
</organism>
<dbReference type="AlphaFoldDB" id="A0A395TCR7"/>
<sequence length="198" mass="22351">MVSVVVIEFSGMRCQPLRRALAILGGFVDKVIVACCIALMLSGMIFGICLNSGSDTLDATYKVFGVVSGLAASLTALVALKALSTWKEQFFHNILYEKMTELESIGRNAISSIQQRKLAQEQLRLKISTEDCDYYEELKKRANMSFRESIEEYRINVDRIYPLLNKAVEEKFPYTYIKFSQKAHKLLRSVDALFVSAP</sequence>
<keyword evidence="1" id="KW-0812">Transmembrane</keyword>
<dbReference type="EMBL" id="MCBA01000202">
    <property type="protein sequence ID" value="RGP82430.1"/>
    <property type="molecule type" value="Genomic_DNA"/>
</dbReference>
<evidence type="ECO:0000256" key="1">
    <source>
        <dbReference type="SAM" id="Phobius"/>
    </source>
</evidence>
<gene>
    <name evidence="2" type="ORF">BC353_18025</name>
</gene>
<keyword evidence="1" id="KW-0472">Membrane</keyword>